<dbReference type="GO" id="GO:0030643">
    <property type="term" value="P:intracellular phosphate ion homeostasis"/>
    <property type="evidence" value="ECO:0007669"/>
    <property type="project" value="InterPro"/>
</dbReference>
<sequence length="224" mass="25591">MSARRRFDEELGLLHHELVEMGSMIEKAIKTSFKAIESDDEEAAKDIIESDKAINEMERKIEARCLKLILRQQPVATDLRLISTAMKMITDMERIGDHAADIASICLDDEKEKNPEPFRIVDDKILKMADIDLEMVASSISAFINDNLELAKTTIKTDSEVDELFYEVRDDIIKGLKSDKISPSLAMDTLMLIKYLERIGDHATNICEWVIFYLTGEHKNKKLL</sequence>
<evidence type="ECO:0000256" key="1">
    <source>
        <dbReference type="ARBA" id="ARBA00004496"/>
    </source>
</evidence>
<dbReference type="InterPro" id="IPR028366">
    <property type="entry name" value="PhoU"/>
</dbReference>
<dbReference type="NCBIfam" id="TIGR02135">
    <property type="entry name" value="phoU_full"/>
    <property type="match status" value="1"/>
</dbReference>
<dbReference type="PIRSF" id="PIRSF003107">
    <property type="entry name" value="PhoU"/>
    <property type="match status" value="1"/>
</dbReference>
<dbReference type="SUPFAM" id="SSF109755">
    <property type="entry name" value="PhoU-like"/>
    <property type="match status" value="1"/>
</dbReference>
<keyword evidence="4 7" id="KW-0813">Transport</keyword>
<dbReference type="GO" id="GO:0005737">
    <property type="term" value="C:cytoplasm"/>
    <property type="evidence" value="ECO:0007669"/>
    <property type="project" value="UniProtKB-SubCell"/>
</dbReference>
<evidence type="ECO:0000256" key="2">
    <source>
        <dbReference type="ARBA" id="ARBA00008107"/>
    </source>
</evidence>
<feature type="domain" description="PhoU" evidence="8">
    <location>
        <begin position="125"/>
        <end position="210"/>
    </location>
</feature>
<dbReference type="Gene3D" id="1.20.58.220">
    <property type="entry name" value="Phosphate transport system protein phou homolog 2, domain 2"/>
    <property type="match status" value="1"/>
</dbReference>
<comment type="caution">
    <text evidence="9">The sequence shown here is derived from an EMBL/GenBank/DDBJ whole genome shotgun (WGS) entry which is preliminary data.</text>
</comment>
<dbReference type="EMBL" id="QUSM01000007">
    <property type="protein sequence ID" value="RGD73192.1"/>
    <property type="molecule type" value="Genomic_DNA"/>
</dbReference>
<evidence type="ECO:0000313" key="10">
    <source>
        <dbReference type="Proteomes" id="UP000261212"/>
    </source>
</evidence>
<name>A0A3E3DVA3_9FIRM</name>
<evidence type="ECO:0000256" key="4">
    <source>
        <dbReference type="ARBA" id="ARBA00022448"/>
    </source>
</evidence>
<dbReference type="AlphaFoldDB" id="A0A3E3DVA3"/>
<feature type="domain" description="PhoU" evidence="8">
    <location>
        <begin position="18"/>
        <end position="104"/>
    </location>
</feature>
<dbReference type="GO" id="GO:0006817">
    <property type="term" value="P:phosphate ion transport"/>
    <property type="evidence" value="ECO:0007669"/>
    <property type="project" value="UniProtKB-KW"/>
</dbReference>
<evidence type="ECO:0000256" key="5">
    <source>
        <dbReference type="ARBA" id="ARBA00022490"/>
    </source>
</evidence>
<dbReference type="PANTHER" id="PTHR42930:SF3">
    <property type="entry name" value="PHOSPHATE-SPECIFIC TRANSPORT SYSTEM ACCESSORY PROTEIN PHOU"/>
    <property type="match status" value="1"/>
</dbReference>
<protein>
    <recommendedName>
        <fullName evidence="7">Phosphate-specific transport system accessory protein PhoU</fullName>
    </recommendedName>
</protein>
<dbReference type="InterPro" id="IPR026022">
    <property type="entry name" value="PhoU_dom"/>
</dbReference>
<dbReference type="Proteomes" id="UP000261212">
    <property type="component" value="Unassembled WGS sequence"/>
</dbReference>
<comment type="subcellular location">
    <subcellularLocation>
        <location evidence="1 7">Cytoplasm</location>
    </subcellularLocation>
</comment>
<keyword evidence="6 7" id="KW-0592">Phosphate transport</keyword>
<evidence type="ECO:0000256" key="6">
    <source>
        <dbReference type="ARBA" id="ARBA00022592"/>
    </source>
</evidence>
<proteinExistence type="inferred from homology"/>
<dbReference type="Pfam" id="PF01895">
    <property type="entry name" value="PhoU"/>
    <property type="match status" value="2"/>
</dbReference>
<gene>
    <name evidence="9" type="primary">phoU</name>
    <name evidence="9" type="ORF">DW687_10640</name>
</gene>
<dbReference type="FunFam" id="1.20.58.220:FF:000004">
    <property type="entry name" value="Phosphate-specific transport system accessory protein PhoU"/>
    <property type="match status" value="1"/>
</dbReference>
<keyword evidence="5 7" id="KW-0963">Cytoplasm</keyword>
<dbReference type="PANTHER" id="PTHR42930">
    <property type="entry name" value="PHOSPHATE-SPECIFIC TRANSPORT SYSTEM ACCESSORY PROTEIN PHOU"/>
    <property type="match status" value="1"/>
</dbReference>
<dbReference type="RefSeq" id="WP_007050737.1">
    <property type="nucleotide sequence ID" value="NZ_CABKNJ010000001.1"/>
</dbReference>
<evidence type="ECO:0000256" key="7">
    <source>
        <dbReference type="PIRNR" id="PIRNR003107"/>
    </source>
</evidence>
<accession>A0A3E3DVA3</accession>
<dbReference type="GO" id="GO:0045936">
    <property type="term" value="P:negative regulation of phosphate metabolic process"/>
    <property type="evidence" value="ECO:0007669"/>
    <property type="project" value="InterPro"/>
</dbReference>
<reference evidence="9 10" key="1">
    <citation type="submission" date="2018-08" db="EMBL/GenBank/DDBJ databases">
        <title>A genome reference for cultivated species of the human gut microbiota.</title>
        <authorList>
            <person name="Zou Y."/>
            <person name="Xue W."/>
            <person name="Luo G."/>
        </authorList>
    </citation>
    <scope>NUCLEOTIDE SEQUENCE [LARGE SCALE GENOMIC DNA]</scope>
    <source>
        <strain evidence="9 10">AM25-6</strain>
    </source>
</reference>
<dbReference type="GeneID" id="98001013"/>
<evidence type="ECO:0000256" key="3">
    <source>
        <dbReference type="ARBA" id="ARBA00011738"/>
    </source>
</evidence>
<organism evidence="9 10">
    <name type="scientific">Anaerofustis stercorihominis</name>
    <dbReference type="NCBI Taxonomy" id="214853"/>
    <lineage>
        <taxon>Bacteria</taxon>
        <taxon>Bacillati</taxon>
        <taxon>Bacillota</taxon>
        <taxon>Clostridia</taxon>
        <taxon>Eubacteriales</taxon>
        <taxon>Eubacteriaceae</taxon>
        <taxon>Anaerofustis</taxon>
    </lineage>
</organism>
<evidence type="ECO:0000313" key="9">
    <source>
        <dbReference type="EMBL" id="RGD73192.1"/>
    </source>
</evidence>
<dbReference type="InterPro" id="IPR038078">
    <property type="entry name" value="PhoU-like_sf"/>
</dbReference>
<evidence type="ECO:0000259" key="8">
    <source>
        <dbReference type="Pfam" id="PF01895"/>
    </source>
</evidence>
<comment type="similarity">
    <text evidence="2 7">Belongs to the PhoU family.</text>
</comment>
<comment type="function">
    <text evidence="7">Plays a role in the regulation of phosphate uptake.</text>
</comment>
<comment type="subunit">
    <text evidence="3 7">Homodimer.</text>
</comment>